<evidence type="ECO:0000256" key="1">
    <source>
        <dbReference type="SAM" id="MobiDB-lite"/>
    </source>
</evidence>
<sequence>MRLRSSIWSGSVLKAQESFDSMNVADESQWDEAVCTLSGCQHPQCWASLRRIERGRPRILDPSPKSPRETEDKLPTLTIVNIMDTCLWTQKRVAQQQPSEFIFPKDRPSLSKPASKRQSRSPKALRDKDVTSRSPRPLKLSVLNLNEAKLPLSEDVSNMVVTWVPEEAEKDMSPVQKTDVSSWPGKKRRKKLRKKSKPSLYYPGRQSSRSPAAIVPPPSPEHHLEQLSPEAIPLWAQVGMLPQDLLEECILAHEKSIIGPEVKIELSKMRKSLPLERRRPESAISSKMYLTIQRLTLQRPSLRYPARLRKLCPNLRQGEGLAGHGSSDSLMQQGKAKTFPPKQEPKKKAKRNVKGQYGEETTSGHFFHDSVGLRISVQEDQQTPWEEEDIEKTSVETHVSLEEVYEFDKYYTEYYASPESAVLYETVYQNLDDDEETMVGIKASSKDSNLKNLSAMMDGIGWNPELKLLRILQATEEEDEESHNSRAQSETSLEA</sequence>
<name>A0A8C6MYX5_MUSSI</name>
<proteinExistence type="predicted"/>
<evidence type="ECO:0000313" key="2">
    <source>
        <dbReference type="Ensembl" id="ENSMSIP00000022819.1"/>
    </source>
</evidence>
<feature type="compositionally biased region" description="Polar residues" evidence="1">
    <location>
        <begin position="485"/>
        <end position="495"/>
    </location>
</feature>
<dbReference type="Pfam" id="PF15504">
    <property type="entry name" value="DUF4647"/>
    <property type="match status" value="1"/>
</dbReference>
<reference evidence="2" key="2">
    <citation type="submission" date="2025-09" db="UniProtKB">
        <authorList>
            <consortium name="Ensembl"/>
        </authorList>
    </citation>
    <scope>IDENTIFICATION</scope>
</reference>
<keyword evidence="3" id="KW-1185">Reference proteome</keyword>
<dbReference type="AlphaFoldDB" id="A0A8C6MYX5"/>
<reference evidence="2" key="1">
    <citation type="submission" date="2025-08" db="UniProtKB">
        <authorList>
            <consortium name="Ensembl"/>
        </authorList>
    </citation>
    <scope>IDENTIFICATION</scope>
</reference>
<dbReference type="PANTHER" id="PTHR36130">
    <property type="entry name" value="RIKEN CDNA 4933430I17 GENE"/>
    <property type="match status" value="1"/>
</dbReference>
<feature type="region of interest" description="Disordered" evidence="1">
    <location>
        <begin position="474"/>
        <end position="495"/>
    </location>
</feature>
<feature type="region of interest" description="Disordered" evidence="1">
    <location>
        <begin position="169"/>
        <end position="223"/>
    </location>
</feature>
<dbReference type="Proteomes" id="UP000694415">
    <property type="component" value="Unplaced"/>
</dbReference>
<organism evidence="2 3">
    <name type="scientific">Mus spicilegus</name>
    <name type="common">Mound-building mouse</name>
    <dbReference type="NCBI Taxonomy" id="10103"/>
    <lineage>
        <taxon>Eukaryota</taxon>
        <taxon>Metazoa</taxon>
        <taxon>Chordata</taxon>
        <taxon>Craniata</taxon>
        <taxon>Vertebrata</taxon>
        <taxon>Euteleostomi</taxon>
        <taxon>Mammalia</taxon>
        <taxon>Eutheria</taxon>
        <taxon>Euarchontoglires</taxon>
        <taxon>Glires</taxon>
        <taxon>Rodentia</taxon>
        <taxon>Myomorpha</taxon>
        <taxon>Muroidea</taxon>
        <taxon>Muridae</taxon>
        <taxon>Murinae</taxon>
        <taxon>Mus</taxon>
        <taxon>Mus</taxon>
    </lineage>
</organism>
<accession>A0A8C6MYX5</accession>
<feature type="compositionally biased region" description="Basic residues" evidence="1">
    <location>
        <begin position="185"/>
        <end position="197"/>
    </location>
</feature>
<evidence type="ECO:0000313" key="3">
    <source>
        <dbReference type="Proteomes" id="UP000694415"/>
    </source>
</evidence>
<feature type="region of interest" description="Disordered" evidence="1">
    <location>
        <begin position="99"/>
        <end position="134"/>
    </location>
</feature>
<dbReference type="GeneTree" id="ENSGT00390000013600"/>
<dbReference type="Ensembl" id="ENSMSIT00000028778.1">
    <property type="protein sequence ID" value="ENSMSIP00000022819.1"/>
    <property type="gene ID" value="ENSMSIG00000019379.1"/>
</dbReference>
<feature type="region of interest" description="Disordered" evidence="1">
    <location>
        <begin position="319"/>
        <end position="361"/>
    </location>
</feature>
<dbReference type="InterPro" id="IPR029134">
    <property type="entry name" value="DUF4647"/>
</dbReference>
<dbReference type="PANTHER" id="PTHR36130:SF1">
    <property type="entry name" value="RIKEN CDNA 4933430I17 GENE"/>
    <property type="match status" value="1"/>
</dbReference>
<protein>
    <submittedName>
        <fullName evidence="2">RIKEN cDNA 4933430I17 gene</fullName>
    </submittedName>
</protein>